<evidence type="ECO:0000259" key="3">
    <source>
        <dbReference type="PROSITE" id="PS51464"/>
    </source>
</evidence>
<dbReference type="OrthoDB" id="9771734at2"/>
<sequence length="331" mass="36152">MKQLIESFTRQLRHALEIGERAAVTFSGPKYNNVVLAGMGGSGICSSILQAYVADKLKVPVVVQKSYTMPAFVGPDTLVIASSFSGNTEETLSVVRQAMKAEATVAFVTSGGEMLRTAQANSMPHIVIPSDAGQPRACLGFTLVQQLYLLHYAGLLDDAFKTELGQSINLLEEQAGSIKVQASALANSLRGRLPILYACDALAPVALRFQQQLNTNAKQLAHVNVLPEASHNEVEGWQQPAELFGKLAVLYIKTGYDHPRAQLRMALARPVLERQVQDVLEVEAMGATLLEQMLYLIHLFDWVSLYLAGLNKVDPNTTDNINYLKVELSKV</sequence>
<dbReference type="InterPro" id="IPR019490">
    <property type="entry name" value="Glu6P/Mann6P_isomerase_C"/>
</dbReference>
<organism evidence="4 5">
    <name type="scientific">Pontibacter flavimaris</name>
    <dbReference type="NCBI Taxonomy" id="1797110"/>
    <lineage>
        <taxon>Bacteria</taxon>
        <taxon>Pseudomonadati</taxon>
        <taxon>Bacteroidota</taxon>
        <taxon>Cytophagia</taxon>
        <taxon>Cytophagales</taxon>
        <taxon>Hymenobacteraceae</taxon>
        <taxon>Pontibacter</taxon>
    </lineage>
</organism>
<accession>A0A1Q5PFN9</accession>
<evidence type="ECO:0000256" key="2">
    <source>
        <dbReference type="ARBA" id="ARBA00023235"/>
    </source>
</evidence>
<dbReference type="GO" id="GO:0097367">
    <property type="term" value="F:carbohydrate derivative binding"/>
    <property type="evidence" value="ECO:0007669"/>
    <property type="project" value="InterPro"/>
</dbReference>
<dbReference type="GO" id="GO:0004476">
    <property type="term" value="F:mannose-6-phosphate isomerase activity"/>
    <property type="evidence" value="ECO:0007669"/>
    <property type="project" value="InterPro"/>
</dbReference>
<dbReference type="Pfam" id="PF01380">
    <property type="entry name" value="SIS"/>
    <property type="match status" value="1"/>
</dbReference>
<dbReference type="EMBL" id="LVWA01000004">
    <property type="protein sequence ID" value="OKL40962.1"/>
    <property type="molecule type" value="Genomic_DNA"/>
</dbReference>
<evidence type="ECO:0000256" key="1">
    <source>
        <dbReference type="ARBA" id="ARBA00010523"/>
    </source>
</evidence>
<reference evidence="4 5" key="1">
    <citation type="submission" date="2016-03" db="EMBL/GenBank/DDBJ databases">
        <title>Genome sequence of Pontibacter sp. nov., of the family cytophagaceae, isolated from marine sediment of the Yellow Sea, China.</title>
        <authorList>
            <person name="Zhang G."/>
            <person name="Zhang R."/>
        </authorList>
    </citation>
    <scope>NUCLEOTIDE SEQUENCE [LARGE SCALE GENOMIC DNA]</scope>
    <source>
        <strain evidence="4 5">S10-8</strain>
    </source>
</reference>
<comment type="similarity">
    <text evidence="1">Belongs to the PGI/PMI family.</text>
</comment>
<dbReference type="NCBIfam" id="TIGR02128">
    <property type="entry name" value="G6PI_arch"/>
    <property type="match status" value="1"/>
</dbReference>
<dbReference type="InterPro" id="IPR046348">
    <property type="entry name" value="SIS_dom_sf"/>
</dbReference>
<dbReference type="Proteomes" id="UP000186551">
    <property type="component" value="Unassembled WGS sequence"/>
</dbReference>
<dbReference type="Gene3D" id="3.40.50.10490">
    <property type="entry name" value="Glucose-6-phosphate isomerase like protein, domain 1"/>
    <property type="match status" value="2"/>
</dbReference>
<dbReference type="STRING" id="1797110.A3841_14085"/>
<dbReference type="AlphaFoldDB" id="A0A1Q5PFN9"/>
<feature type="domain" description="SIS" evidence="3">
    <location>
        <begin position="22"/>
        <end position="170"/>
    </location>
</feature>
<protein>
    <recommendedName>
        <fullName evidence="3">SIS domain-containing protein</fullName>
    </recommendedName>
</protein>
<evidence type="ECO:0000313" key="4">
    <source>
        <dbReference type="EMBL" id="OKL40962.1"/>
    </source>
</evidence>
<dbReference type="GO" id="GO:0004347">
    <property type="term" value="F:glucose-6-phosphate isomerase activity"/>
    <property type="evidence" value="ECO:0007669"/>
    <property type="project" value="InterPro"/>
</dbReference>
<comment type="caution">
    <text evidence="4">The sequence shown here is derived from an EMBL/GenBank/DDBJ whole genome shotgun (WGS) entry which is preliminary data.</text>
</comment>
<dbReference type="GO" id="GO:0005975">
    <property type="term" value="P:carbohydrate metabolic process"/>
    <property type="evidence" value="ECO:0007669"/>
    <property type="project" value="InterPro"/>
</dbReference>
<dbReference type="CDD" id="cd05017">
    <property type="entry name" value="SIS_PGI_PMI_1"/>
    <property type="match status" value="1"/>
</dbReference>
<gene>
    <name evidence="4" type="ORF">A3841_14085</name>
</gene>
<dbReference type="InterPro" id="IPR001347">
    <property type="entry name" value="SIS_dom"/>
</dbReference>
<proteinExistence type="inferred from homology"/>
<dbReference type="CDD" id="cd05637">
    <property type="entry name" value="SIS_PGI_PMI_2"/>
    <property type="match status" value="1"/>
</dbReference>
<dbReference type="SUPFAM" id="SSF53697">
    <property type="entry name" value="SIS domain"/>
    <property type="match status" value="1"/>
</dbReference>
<dbReference type="GO" id="GO:1901135">
    <property type="term" value="P:carbohydrate derivative metabolic process"/>
    <property type="evidence" value="ECO:0007669"/>
    <property type="project" value="InterPro"/>
</dbReference>
<dbReference type="InterPro" id="IPR035484">
    <property type="entry name" value="SIS_PGI/PMI_1"/>
</dbReference>
<dbReference type="PROSITE" id="PS51464">
    <property type="entry name" value="SIS"/>
    <property type="match status" value="1"/>
</dbReference>
<name>A0A1Q5PFN9_9BACT</name>
<dbReference type="RefSeq" id="WP_073851579.1">
    <property type="nucleotide sequence ID" value="NZ_LVWA01000004.1"/>
</dbReference>
<evidence type="ECO:0000313" key="5">
    <source>
        <dbReference type="Proteomes" id="UP000186551"/>
    </source>
</evidence>
<keyword evidence="5" id="KW-1185">Reference proteome</keyword>
<dbReference type="Pfam" id="PF10432">
    <property type="entry name" value="bact-PGI_C"/>
    <property type="match status" value="1"/>
</dbReference>
<keyword evidence="2" id="KW-0413">Isomerase</keyword>